<comment type="caution">
    <text evidence="2">The sequence shown here is derived from an EMBL/GenBank/DDBJ whole genome shotgun (WGS) entry which is preliminary data.</text>
</comment>
<protein>
    <recommendedName>
        <fullName evidence="4">MT0933-like antitoxin protein</fullName>
    </recommendedName>
</protein>
<name>A0ABP7F1R4_9ACTN</name>
<reference evidence="3" key="1">
    <citation type="journal article" date="2019" name="Int. J. Syst. Evol. Microbiol.">
        <title>The Global Catalogue of Microorganisms (GCM) 10K type strain sequencing project: providing services to taxonomists for standard genome sequencing and annotation.</title>
        <authorList>
            <consortium name="The Broad Institute Genomics Platform"/>
            <consortium name="The Broad Institute Genome Sequencing Center for Infectious Disease"/>
            <person name="Wu L."/>
            <person name="Ma J."/>
        </authorList>
    </citation>
    <scope>NUCLEOTIDE SEQUENCE [LARGE SCALE GENOMIC DNA]</scope>
    <source>
        <strain evidence="3">JCM 17137</strain>
    </source>
</reference>
<evidence type="ECO:0000313" key="3">
    <source>
        <dbReference type="Proteomes" id="UP001500908"/>
    </source>
</evidence>
<dbReference type="EMBL" id="BAABDD010000003">
    <property type="protein sequence ID" value="GAA3729684.1"/>
    <property type="molecule type" value="Genomic_DNA"/>
</dbReference>
<gene>
    <name evidence="2" type="ORF">GCM10022402_07970</name>
</gene>
<accession>A0ABP7F1R4</accession>
<feature type="region of interest" description="Disordered" evidence="1">
    <location>
        <begin position="35"/>
        <end position="103"/>
    </location>
</feature>
<organism evidence="2 3">
    <name type="scientific">Salinactinospora qingdaonensis</name>
    <dbReference type="NCBI Taxonomy" id="702744"/>
    <lineage>
        <taxon>Bacteria</taxon>
        <taxon>Bacillati</taxon>
        <taxon>Actinomycetota</taxon>
        <taxon>Actinomycetes</taxon>
        <taxon>Streptosporangiales</taxon>
        <taxon>Nocardiopsidaceae</taxon>
        <taxon>Salinactinospora</taxon>
    </lineage>
</organism>
<evidence type="ECO:0000256" key="1">
    <source>
        <dbReference type="SAM" id="MobiDB-lite"/>
    </source>
</evidence>
<dbReference type="Proteomes" id="UP001500908">
    <property type="component" value="Unassembled WGS sequence"/>
</dbReference>
<evidence type="ECO:0008006" key="4">
    <source>
        <dbReference type="Google" id="ProtNLM"/>
    </source>
</evidence>
<sequence>MDGTVDPAPAQQGGVGGVDDSVDVLLGDVALDQSDLHTKQRSQPGSSVAAVHSGKESRWSADAGNGDNGGITDVAGVTQETVTGQETPETAMRHAQQQASGGN</sequence>
<keyword evidence="3" id="KW-1185">Reference proteome</keyword>
<feature type="compositionally biased region" description="Polar residues" evidence="1">
    <location>
        <begin position="78"/>
        <end position="88"/>
    </location>
</feature>
<feature type="region of interest" description="Disordered" evidence="1">
    <location>
        <begin position="1"/>
        <end position="21"/>
    </location>
</feature>
<proteinExistence type="predicted"/>
<evidence type="ECO:0000313" key="2">
    <source>
        <dbReference type="EMBL" id="GAA3729684.1"/>
    </source>
</evidence>